<keyword evidence="2" id="KW-1185">Reference proteome</keyword>
<gene>
    <name evidence="1" type="ORF">Pmani_031139</name>
</gene>
<dbReference type="Proteomes" id="UP001292094">
    <property type="component" value="Unassembled WGS sequence"/>
</dbReference>
<dbReference type="AlphaFoldDB" id="A0AAE1NW94"/>
<accession>A0AAE1NW94</accession>
<evidence type="ECO:0000313" key="1">
    <source>
        <dbReference type="EMBL" id="KAK4296356.1"/>
    </source>
</evidence>
<evidence type="ECO:0000313" key="2">
    <source>
        <dbReference type="Proteomes" id="UP001292094"/>
    </source>
</evidence>
<reference evidence="1" key="1">
    <citation type="submission" date="2023-11" db="EMBL/GenBank/DDBJ databases">
        <title>Genome assemblies of two species of porcelain crab, Petrolisthes cinctipes and Petrolisthes manimaculis (Anomura: Porcellanidae).</title>
        <authorList>
            <person name="Angst P."/>
        </authorList>
    </citation>
    <scope>NUCLEOTIDE SEQUENCE</scope>
    <source>
        <strain evidence="1">PB745_02</strain>
        <tissue evidence="1">Gill</tissue>
    </source>
</reference>
<organism evidence="1 2">
    <name type="scientific">Petrolisthes manimaculis</name>
    <dbReference type="NCBI Taxonomy" id="1843537"/>
    <lineage>
        <taxon>Eukaryota</taxon>
        <taxon>Metazoa</taxon>
        <taxon>Ecdysozoa</taxon>
        <taxon>Arthropoda</taxon>
        <taxon>Crustacea</taxon>
        <taxon>Multicrustacea</taxon>
        <taxon>Malacostraca</taxon>
        <taxon>Eumalacostraca</taxon>
        <taxon>Eucarida</taxon>
        <taxon>Decapoda</taxon>
        <taxon>Pleocyemata</taxon>
        <taxon>Anomura</taxon>
        <taxon>Galatheoidea</taxon>
        <taxon>Porcellanidae</taxon>
        <taxon>Petrolisthes</taxon>
    </lineage>
</organism>
<name>A0AAE1NW94_9EUCA</name>
<dbReference type="EMBL" id="JAWZYT010003876">
    <property type="protein sequence ID" value="KAK4296356.1"/>
    <property type="molecule type" value="Genomic_DNA"/>
</dbReference>
<comment type="caution">
    <text evidence="1">The sequence shown here is derived from an EMBL/GenBank/DDBJ whole genome shotgun (WGS) entry which is preliminary data.</text>
</comment>
<protein>
    <submittedName>
        <fullName evidence="1">Uncharacterized protein</fullName>
    </submittedName>
</protein>
<proteinExistence type="predicted"/>
<sequence length="86" mass="10169">METWSRGTVEEIDRAWLVYFAPPLTARLEFFCDCALSETDTVLTVAYYTLFDCSLQQDKLVWYFKWLQLVFLTTFSRVEVSTITTF</sequence>